<dbReference type="Pfam" id="PF02585">
    <property type="entry name" value="PIG-L"/>
    <property type="match status" value="1"/>
</dbReference>
<dbReference type="AlphaFoldDB" id="A0AAD5YKS6"/>
<dbReference type="Proteomes" id="UP001213000">
    <property type="component" value="Unassembled WGS sequence"/>
</dbReference>
<keyword evidence="5" id="KW-1185">Reference proteome</keyword>
<keyword evidence="3" id="KW-0732">Signal</keyword>
<dbReference type="EMBL" id="JANIEX010001233">
    <property type="protein sequence ID" value="KAJ3560123.1"/>
    <property type="molecule type" value="Genomic_DNA"/>
</dbReference>
<evidence type="ECO:0000313" key="5">
    <source>
        <dbReference type="Proteomes" id="UP001213000"/>
    </source>
</evidence>
<evidence type="ECO:0000256" key="3">
    <source>
        <dbReference type="SAM" id="SignalP"/>
    </source>
</evidence>
<dbReference type="InterPro" id="IPR024078">
    <property type="entry name" value="LmbE-like_dom_sf"/>
</dbReference>
<dbReference type="GO" id="GO:0005783">
    <property type="term" value="C:endoplasmic reticulum"/>
    <property type="evidence" value="ECO:0007669"/>
    <property type="project" value="TreeGrafter"/>
</dbReference>
<feature type="signal peptide" evidence="3">
    <location>
        <begin position="1"/>
        <end position="22"/>
    </location>
</feature>
<accession>A0AAD5YKS6</accession>
<comment type="similarity">
    <text evidence="1">Belongs to the PIGL family.</text>
</comment>
<dbReference type="EC" id="3.5.1.89" evidence="2"/>
<dbReference type="GO" id="GO:0000225">
    <property type="term" value="F:N-acetylglucosaminylphosphatidylinositol deacetylase activity"/>
    <property type="evidence" value="ECO:0007669"/>
    <property type="project" value="UniProtKB-EC"/>
</dbReference>
<dbReference type="PANTHER" id="PTHR12993:SF11">
    <property type="entry name" value="N-ACETYLGLUCOSAMINYL-PHOSPHATIDYLINOSITOL DE-N-ACETYLASE"/>
    <property type="match status" value="1"/>
</dbReference>
<evidence type="ECO:0000313" key="4">
    <source>
        <dbReference type="EMBL" id="KAJ3560123.1"/>
    </source>
</evidence>
<dbReference type="InterPro" id="IPR003737">
    <property type="entry name" value="GlcNAc_PI_deacetylase-related"/>
</dbReference>
<gene>
    <name evidence="4" type="ORF">NP233_g11038</name>
</gene>
<dbReference type="SUPFAM" id="SSF102588">
    <property type="entry name" value="LmbE-like"/>
    <property type="match status" value="1"/>
</dbReference>
<evidence type="ECO:0000256" key="2">
    <source>
        <dbReference type="ARBA" id="ARBA00012176"/>
    </source>
</evidence>
<feature type="chain" id="PRO_5042074145" description="N-acetylglucosaminylphosphatidylinositol deacetylase" evidence="3">
    <location>
        <begin position="23"/>
        <end position="283"/>
    </location>
</feature>
<name>A0AAD5YKS6_9AGAR</name>
<proteinExistence type="inferred from homology"/>
<comment type="caution">
    <text evidence="4">The sequence shown here is derived from an EMBL/GenBank/DDBJ whole genome shotgun (WGS) entry which is preliminary data.</text>
</comment>
<reference evidence="4" key="1">
    <citation type="submission" date="2022-07" db="EMBL/GenBank/DDBJ databases">
        <title>Genome Sequence of Leucocoprinus birnbaumii.</title>
        <authorList>
            <person name="Buettner E."/>
        </authorList>
    </citation>
    <scope>NUCLEOTIDE SEQUENCE</scope>
    <source>
        <strain evidence="4">VT141</strain>
    </source>
</reference>
<sequence>MIIFLLLSFFTAFLYLPFDTGSFTTTSGHTRVLILTAHPDDECMFFAPTILGLNATQKSLEISSLCLSVGDADGLGDIRRKEYHASYGVLGVPPERRWIVDNPDLQDNFTASWDSEVISSVIQNYVVSHGIDTILTFDYEGISSHPNHKSLPNGVMHLMRSLHKAGRPTPRLYTLVTVPVYAKYTSVIAPLLAKFDLTLAQVFGYLIRFAGQETALSTGLPLTMHDPEMNARGIPVFVSGIPEYLRALRAMRMHRSQLVWFRWLYVSFSRYMWVNEWLEVKVH</sequence>
<organism evidence="4 5">
    <name type="scientific">Leucocoprinus birnbaumii</name>
    <dbReference type="NCBI Taxonomy" id="56174"/>
    <lineage>
        <taxon>Eukaryota</taxon>
        <taxon>Fungi</taxon>
        <taxon>Dikarya</taxon>
        <taxon>Basidiomycota</taxon>
        <taxon>Agaricomycotina</taxon>
        <taxon>Agaricomycetes</taxon>
        <taxon>Agaricomycetidae</taxon>
        <taxon>Agaricales</taxon>
        <taxon>Agaricineae</taxon>
        <taxon>Agaricaceae</taxon>
        <taxon>Leucocoprinus</taxon>
    </lineage>
</organism>
<protein>
    <recommendedName>
        <fullName evidence="2">N-acetylglucosaminylphosphatidylinositol deacetylase</fullName>
        <ecNumber evidence="2">3.5.1.89</ecNumber>
    </recommendedName>
</protein>
<evidence type="ECO:0000256" key="1">
    <source>
        <dbReference type="ARBA" id="ARBA00006066"/>
    </source>
</evidence>
<dbReference type="Gene3D" id="3.40.50.10320">
    <property type="entry name" value="LmbE-like"/>
    <property type="match status" value="1"/>
</dbReference>
<dbReference type="PANTHER" id="PTHR12993">
    <property type="entry name" value="N-ACETYLGLUCOSAMINYL-PHOSPHATIDYLINOSITOL DE-N-ACETYLASE-RELATED"/>
    <property type="match status" value="1"/>
</dbReference>